<feature type="region of interest" description="Disordered" evidence="5">
    <location>
        <begin position="836"/>
        <end position="858"/>
    </location>
</feature>
<accession>A0A5A8E7N7</accession>
<dbReference type="AlphaFoldDB" id="A0A5A8E7N7"/>
<feature type="transmembrane region" description="Helical" evidence="6">
    <location>
        <begin position="299"/>
        <end position="317"/>
    </location>
</feature>
<evidence type="ECO:0000256" key="1">
    <source>
        <dbReference type="ARBA" id="ARBA00004141"/>
    </source>
</evidence>
<dbReference type="PANTHER" id="PTHR43336:SF3">
    <property type="entry name" value="GUANYLATE CYCLASE DOMAIN-CONTAINING PROTEIN"/>
    <property type="match status" value="1"/>
</dbReference>
<sequence length="919" mass="98919">MSRETKLTGRSGASAVSADKQRRTSVAMSLPSVAAFSEGGATESSNAAAGQRLRRRLEAGGLLSATSTATAHQLRSGFQEETDFERSLMHRQFASGVSRHVPVPDLSVAPAISSSGVALSHAAAVRGLTLPGRDLEDETVPTVDFVVNNARVALKMHRHGAAGGSLAAADLMRHDADDELEASRRAMRCGIGTTEAVLATPGPVPASRRNVRGASEVERKWKESQGANQTGLHAYGIEVASGLSGFVLGRTPSHESLAKQLHISARASSQRRLAGDSRSASTRGAQWQSRLAKLMASKGAVTFVTGWTLFALFGAEVRTLGFDAAAASAFSYLFIICMGVFSLEMLVNMLASTWCSSRRFGESRTNLLQRRCGISGYTCSFYFLLDFVAILSLLPEVPALYEPILGSASTSTSAATGGSTGLSAARAGRITRLGARVGRLVRMVRLFRLVKLYFLFRGRTLDKGEHQPRQSRIGIRLAQRTTRRVVVLVLLVLLVLPFFSDSSEDLTSGPAVAMLHQAASTRLQGWEVACASFTGQLGAWPPGAFVLEGESRPVRLFHLEFFPPLVNSTGDCARAENPELFSTLRNGLLDGEIQRIGLGDPARGPFTEAWFNIKPVARDDAFFSMLLTLFVSFILVAGSLQVTSDAQRLVLKPIELLADFLDRPALDSRGDITSKDNEGLFETKLLENTVKKLVTLLRLGFGPAGSVVAAKHLVAGSTVRVIMMRVRIAGAERASSVLGDRWCVLLNRVLRIVHQHVLEWGGSPGPSTPDGTTCTWTIDDVDNRPCLFDASSGADKCLIAGEGLGYLEQRRAALGLPPAAIAPKEDHLPGASSALRSRIRTQQPTTFSQSLQDRPEDDKHANELVLSAAFRLPPPKHPPGYVVMAKNVERLEKEAVEGVLLALPKQAAEPLGRFYRGRS</sequence>
<evidence type="ECO:0000256" key="2">
    <source>
        <dbReference type="ARBA" id="ARBA00022692"/>
    </source>
</evidence>
<dbReference type="OrthoDB" id="60033at2759"/>
<feature type="region of interest" description="Disordered" evidence="5">
    <location>
        <begin position="1"/>
        <end position="24"/>
    </location>
</feature>
<evidence type="ECO:0008006" key="9">
    <source>
        <dbReference type="Google" id="ProtNLM"/>
    </source>
</evidence>
<name>A0A5A8E7N7_CAFRO</name>
<comment type="caution">
    <text evidence="7">The sequence shown here is derived from an EMBL/GenBank/DDBJ whole genome shotgun (WGS) entry which is preliminary data.</text>
</comment>
<evidence type="ECO:0000313" key="7">
    <source>
        <dbReference type="EMBL" id="KAA0172847.1"/>
    </source>
</evidence>
<feature type="transmembrane region" description="Helical" evidence="6">
    <location>
        <begin position="329"/>
        <end position="351"/>
    </location>
</feature>
<organism evidence="7 8">
    <name type="scientific">Cafeteria roenbergensis</name>
    <name type="common">Marine flagellate</name>
    <dbReference type="NCBI Taxonomy" id="33653"/>
    <lineage>
        <taxon>Eukaryota</taxon>
        <taxon>Sar</taxon>
        <taxon>Stramenopiles</taxon>
        <taxon>Bigyra</taxon>
        <taxon>Opalozoa</taxon>
        <taxon>Bicosoecida</taxon>
        <taxon>Cafeteriaceae</taxon>
        <taxon>Cafeteria</taxon>
    </lineage>
</organism>
<evidence type="ECO:0000256" key="4">
    <source>
        <dbReference type="ARBA" id="ARBA00023136"/>
    </source>
</evidence>
<dbReference type="PANTHER" id="PTHR43336">
    <property type="entry name" value="OXYGEN SENSOR HISTIDINE KINASE RESPONSE REGULATOR DEVS/DOSS"/>
    <property type="match status" value="1"/>
</dbReference>
<dbReference type="Gene3D" id="1.20.120.350">
    <property type="entry name" value="Voltage-gated potassium channels. Chain C"/>
    <property type="match status" value="1"/>
</dbReference>
<proteinExistence type="predicted"/>
<keyword evidence="2 6" id="KW-0812">Transmembrane</keyword>
<evidence type="ECO:0000313" key="8">
    <source>
        <dbReference type="Proteomes" id="UP000322899"/>
    </source>
</evidence>
<keyword evidence="4 6" id="KW-0472">Membrane</keyword>
<dbReference type="GO" id="GO:0005216">
    <property type="term" value="F:monoatomic ion channel activity"/>
    <property type="evidence" value="ECO:0007669"/>
    <property type="project" value="InterPro"/>
</dbReference>
<evidence type="ECO:0000256" key="3">
    <source>
        <dbReference type="ARBA" id="ARBA00022989"/>
    </source>
</evidence>
<gene>
    <name evidence="7" type="ORF">FNF27_05708</name>
</gene>
<comment type="subcellular location">
    <subcellularLocation>
        <location evidence="1">Membrane</location>
        <topology evidence="1">Multi-pass membrane protein</topology>
    </subcellularLocation>
</comment>
<evidence type="ECO:0000256" key="5">
    <source>
        <dbReference type="SAM" id="MobiDB-lite"/>
    </source>
</evidence>
<dbReference type="InterPro" id="IPR027359">
    <property type="entry name" value="Volt_channel_dom_sf"/>
</dbReference>
<dbReference type="GO" id="GO:0016020">
    <property type="term" value="C:membrane"/>
    <property type="evidence" value="ECO:0007669"/>
    <property type="project" value="UniProtKB-SubCell"/>
</dbReference>
<feature type="transmembrane region" description="Helical" evidence="6">
    <location>
        <begin position="372"/>
        <end position="394"/>
    </location>
</feature>
<dbReference type="Proteomes" id="UP000322899">
    <property type="component" value="Unassembled WGS sequence"/>
</dbReference>
<reference evidence="7 8" key="1">
    <citation type="submission" date="2019-07" db="EMBL/GenBank/DDBJ databases">
        <title>Genomes of Cafeteria roenbergensis.</title>
        <authorList>
            <person name="Fischer M.G."/>
            <person name="Hackl T."/>
            <person name="Roman M."/>
        </authorList>
    </citation>
    <scope>NUCLEOTIDE SEQUENCE [LARGE SCALE GENOMIC DNA]</scope>
    <source>
        <strain evidence="7 8">E4-10P</strain>
    </source>
</reference>
<feature type="transmembrane region" description="Helical" evidence="6">
    <location>
        <begin position="621"/>
        <end position="642"/>
    </location>
</feature>
<dbReference type="EMBL" id="VLTO01000042">
    <property type="protein sequence ID" value="KAA0172847.1"/>
    <property type="molecule type" value="Genomic_DNA"/>
</dbReference>
<protein>
    <recommendedName>
        <fullName evidence="9">Ion transport domain-containing protein</fullName>
    </recommendedName>
</protein>
<keyword evidence="3 6" id="KW-1133">Transmembrane helix</keyword>
<feature type="compositionally biased region" description="Polar residues" evidence="5">
    <location>
        <begin position="840"/>
        <end position="852"/>
    </location>
</feature>
<evidence type="ECO:0000256" key="6">
    <source>
        <dbReference type="SAM" id="Phobius"/>
    </source>
</evidence>